<feature type="compositionally biased region" description="Acidic residues" evidence="1">
    <location>
        <begin position="28"/>
        <end position="42"/>
    </location>
</feature>
<evidence type="ECO:0000313" key="3">
    <source>
        <dbReference type="Proteomes" id="UP000789396"/>
    </source>
</evidence>
<dbReference type="AlphaFoldDB" id="A0A9N9IIW5"/>
<reference evidence="2" key="1">
    <citation type="submission" date="2021-06" db="EMBL/GenBank/DDBJ databases">
        <authorList>
            <person name="Kallberg Y."/>
            <person name="Tangrot J."/>
            <person name="Rosling A."/>
        </authorList>
    </citation>
    <scope>NUCLEOTIDE SEQUENCE</scope>
    <source>
        <strain evidence="2">IN212</strain>
    </source>
</reference>
<feature type="non-terminal residue" evidence="2">
    <location>
        <position position="1"/>
    </location>
</feature>
<sequence>SHSAPEPSNPHIDNNKDQETENNQLDLDNNENDEISNLEDND</sequence>
<dbReference type="Proteomes" id="UP000789396">
    <property type="component" value="Unassembled WGS sequence"/>
</dbReference>
<keyword evidence="3" id="KW-1185">Reference proteome</keyword>
<name>A0A9N9IIW5_9GLOM</name>
<protein>
    <submittedName>
        <fullName evidence="2">8220_t:CDS:1</fullName>
    </submittedName>
</protein>
<comment type="caution">
    <text evidence="2">The sequence shown here is derived from an EMBL/GenBank/DDBJ whole genome shotgun (WGS) entry which is preliminary data.</text>
</comment>
<organism evidence="2 3">
    <name type="scientific">Racocetra fulgida</name>
    <dbReference type="NCBI Taxonomy" id="60492"/>
    <lineage>
        <taxon>Eukaryota</taxon>
        <taxon>Fungi</taxon>
        <taxon>Fungi incertae sedis</taxon>
        <taxon>Mucoromycota</taxon>
        <taxon>Glomeromycotina</taxon>
        <taxon>Glomeromycetes</taxon>
        <taxon>Diversisporales</taxon>
        <taxon>Gigasporaceae</taxon>
        <taxon>Racocetra</taxon>
    </lineage>
</organism>
<gene>
    <name evidence="2" type="ORF">RFULGI_LOCUS12604</name>
</gene>
<evidence type="ECO:0000256" key="1">
    <source>
        <dbReference type="SAM" id="MobiDB-lite"/>
    </source>
</evidence>
<evidence type="ECO:0000313" key="2">
    <source>
        <dbReference type="EMBL" id="CAG8737561.1"/>
    </source>
</evidence>
<feature type="region of interest" description="Disordered" evidence="1">
    <location>
        <begin position="1"/>
        <end position="42"/>
    </location>
</feature>
<dbReference type="EMBL" id="CAJVPZ010030761">
    <property type="protein sequence ID" value="CAG8737561.1"/>
    <property type="molecule type" value="Genomic_DNA"/>
</dbReference>
<feature type="non-terminal residue" evidence="2">
    <location>
        <position position="42"/>
    </location>
</feature>
<proteinExistence type="predicted"/>
<accession>A0A9N9IIW5</accession>